<keyword evidence="8 9" id="KW-0143">Chaperone</keyword>
<evidence type="ECO:0000259" key="11">
    <source>
        <dbReference type="PROSITE" id="PS50076"/>
    </source>
</evidence>
<organism evidence="13 14">
    <name type="scientific">Tomitella cavernea</name>
    <dbReference type="NCBI Taxonomy" id="1387982"/>
    <lineage>
        <taxon>Bacteria</taxon>
        <taxon>Bacillati</taxon>
        <taxon>Actinomycetota</taxon>
        <taxon>Actinomycetes</taxon>
        <taxon>Mycobacteriales</taxon>
        <taxon>Tomitella</taxon>
    </lineage>
</organism>
<keyword evidence="4 9" id="KW-0677">Repeat</keyword>
<keyword evidence="5 9" id="KW-0863">Zinc-finger</keyword>
<dbReference type="SUPFAM" id="SSF49493">
    <property type="entry name" value="HSP40/DnaJ peptide-binding domain"/>
    <property type="match status" value="2"/>
</dbReference>
<evidence type="ECO:0000256" key="4">
    <source>
        <dbReference type="ARBA" id="ARBA00022737"/>
    </source>
</evidence>
<comment type="subunit">
    <text evidence="9">Homodimer.</text>
</comment>
<evidence type="ECO:0000256" key="9">
    <source>
        <dbReference type="HAMAP-Rule" id="MF_01152"/>
    </source>
</evidence>
<dbReference type="NCBIfam" id="NF010872">
    <property type="entry name" value="PRK14279.1"/>
    <property type="match status" value="1"/>
</dbReference>
<dbReference type="Pfam" id="PF00684">
    <property type="entry name" value="DnaJ_CXXCXGXG"/>
    <property type="match status" value="1"/>
</dbReference>
<dbReference type="PROSITE" id="PS51188">
    <property type="entry name" value="ZF_CR"/>
    <property type="match status" value="1"/>
</dbReference>
<keyword evidence="1 9" id="KW-0963">Cytoplasm</keyword>
<dbReference type="NCBIfam" id="TIGR02349">
    <property type="entry name" value="DnaJ_bact"/>
    <property type="match status" value="1"/>
</dbReference>
<evidence type="ECO:0000256" key="7">
    <source>
        <dbReference type="ARBA" id="ARBA00023016"/>
    </source>
</evidence>
<dbReference type="Pfam" id="PF00226">
    <property type="entry name" value="DnaJ"/>
    <property type="match status" value="1"/>
</dbReference>
<dbReference type="EMBL" id="BAABKQ010000001">
    <property type="protein sequence ID" value="GAA4821679.1"/>
    <property type="molecule type" value="Genomic_DNA"/>
</dbReference>
<dbReference type="HAMAP" id="MF_01152">
    <property type="entry name" value="DnaJ"/>
    <property type="match status" value="1"/>
</dbReference>
<comment type="caution">
    <text evidence="13">The sequence shown here is derived from an EMBL/GenBank/DDBJ whole genome shotgun (WGS) entry which is preliminary data.</text>
</comment>
<feature type="domain" description="J" evidence="11">
    <location>
        <begin position="10"/>
        <end position="75"/>
    </location>
</feature>
<comment type="function">
    <text evidence="9">Participates actively in the response to hyperosmotic and heat shock by preventing the aggregation of stress-denatured proteins and by disaggregating proteins, also in an autonomous, DnaK-independent fashion. Unfolded proteins bind initially to DnaJ; upon interaction with the DnaJ-bound protein, DnaK hydrolyzes its bound ATP, resulting in the formation of a stable complex. GrpE releases ADP from DnaK; ATP binding to DnaK triggers the release of the substrate protein, thus completing the reaction cycle. Several rounds of ATP-dependent interactions between DnaJ, DnaK and GrpE are required for fully efficient folding. Also involved, together with DnaK and GrpE, in the DNA replication of plasmids through activation of initiation proteins.</text>
</comment>
<dbReference type="InterPro" id="IPR008971">
    <property type="entry name" value="HSP40/DnaJ_pept-bd"/>
</dbReference>
<name>A0ABP9CYM3_9ACTN</name>
<evidence type="ECO:0000256" key="3">
    <source>
        <dbReference type="ARBA" id="ARBA00022723"/>
    </source>
</evidence>
<evidence type="ECO:0000256" key="8">
    <source>
        <dbReference type="ARBA" id="ARBA00023186"/>
    </source>
</evidence>
<evidence type="ECO:0000259" key="12">
    <source>
        <dbReference type="PROSITE" id="PS51188"/>
    </source>
</evidence>
<feature type="binding site" evidence="9">
    <location>
        <position position="191"/>
    </location>
    <ligand>
        <name>Zn(2+)</name>
        <dbReference type="ChEBI" id="CHEBI:29105"/>
        <label>2</label>
    </ligand>
</feature>
<gene>
    <name evidence="13" type="primary">dnaJ_2</name>
    <name evidence="9" type="synonym">dnaJ</name>
    <name evidence="13" type="ORF">GCM10023353_32510</name>
</gene>
<comment type="similarity">
    <text evidence="9">Belongs to the DnaJ family.</text>
</comment>
<dbReference type="InterPro" id="IPR002939">
    <property type="entry name" value="DnaJ_C"/>
</dbReference>
<accession>A0ABP9CYM3</accession>
<comment type="domain">
    <text evidence="9">The J domain is necessary and sufficient to stimulate DnaK ATPase activity. Zinc center 1 plays an important role in the autonomous, DnaK-independent chaperone activity of DnaJ. Zinc center 2 is essential for interaction with DnaK and for DnaJ activity.</text>
</comment>
<feature type="zinc finger region" description="CR-type" evidence="10">
    <location>
        <begin position="161"/>
        <end position="239"/>
    </location>
</feature>
<reference evidence="14" key="1">
    <citation type="journal article" date="2019" name="Int. J. Syst. Evol. Microbiol.">
        <title>The Global Catalogue of Microorganisms (GCM) 10K type strain sequencing project: providing services to taxonomists for standard genome sequencing and annotation.</title>
        <authorList>
            <consortium name="The Broad Institute Genomics Platform"/>
            <consortium name="The Broad Institute Genome Sequencing Center for Infectious Disease"/>
            <person name="Wu L."/>
            <person name="Ma J."/>
        </authorList>
    </citation>
    <scope>NUCLEOTIDE SEQUENCE [LARGE SCALE GENOMIC DNA]</scope>
    <source>
        <strain evidence="14">JCM 18542</strain>
    </source>
</reference>
<proteinExistence type="inferred from homology"/>
<dbReference type="PROSITE" id="PS50076">
    <property type="entry name" value="DNAJ_2"/>
    <property type="match status" value="1"/>
</dbReference>
<evidence type="ECO:0000256" key="10">
    <source>
        <dbReference type="PROSITE-ProRule" id="PRU00546"/>
    </source>
</evidence>
<dbReference type="CDD" id="cd10719">
    <property type="entry name" value="DnaJ_zf"/>
    <property type="match status" value="1"/>
</dbReference>
<evidence type="ECO:0000313" key="13">
    <source>
        <dbReference type="EMBL" id="GAA4821679.1"/>
    </source>
</evidence>
<dbReference type="Pfam" id="PF01556">
    <property type="entry name" value="DnaJ_C"/>
    <property type="match status" value="1"/>
</dbReference>
<dbReference type="PRINTS" id="PR00625">
    <property type="entry name" value="JDOMAIN"/>
</dbReference>
<dbReference type="Proteomes" id="UP001500839">
    <property type="component" value="Unassembled WGS sequence"/>
</dbReference>
<dbReference type="InterPro" id="IPR001305">
    <property type="entry name" value="HSP_DnaJ_Cys-rich_dom"/>
</dbReference>
<feature type="repeat" description="CXXCXGXG motif" evidence="9">
    <location>
        <begin position="213"/>
        <end position="220"/>
    </location>
</feature>
<feature type="repeat" description="CXXCXGXG motif" evidence="9">
    <location>
        <begin position="227"/>
        <end position="234"/>
    </location>
</feature>
<evidence type="ECO:0000256" key="2">
    <source>
        <dbReference type="ARBA" id="ARBA00022705"/>
    </source>
</evidence>
<dbReference type="PANTHER" id="PTHR43096:SF54">
    <property type="entry name" value="CHAPERONE PROTEIN DNAJ 1"/>
    <property type="match status" value="1"/>
</dbReference>
<evidence type="ECO:0000256" key="1">
    <source>
        <dbReference type="ARBA" id="ARBA00022490"/>
    </source>
</evidence>
<dbReference type="SUPFAM" id="SSF57938">
    <property type="entry name" value="DnaJ/Hsp40 cysteine-rich domain"/>
    <property type="match status" value="1"/>
</dbReference>
<dbReference type="RefSeq" id="WP_345602747.1">
    <property type="nucleotide sequence ID" value="NZ_BAABKQ010000001.1"/>
</dbReference>
<dbReference type="Gene3D" id="2.60.260.20">
    <property type="entry name" value="Urease metallochaperone UreE, N-terminal domain"/>
    <property type="match status" value="2"/>
</dbReference>
<keyword evidence="3 9" id="KW-0479">Metal-binding</keyword>
<dbReference type="Gene3D" id="2.10.230.10">
    <property type="entry name" value="Heat shock protein DnaJ, cysteine-rich domain"/>
    <property type="match status" value="1"/>
</dbReference>
<feature type="binding site" evidence="9">
    <location>
        <position position="213"/>
    </location>
    <ligand>
        <name>Zn(2+)</name>
        <dbReference type="ChEBI" id="CHEBI:29105"/>
        <label>2</label>
    </ligand>
</feature>
<dbReference type="InterPro" id="IPR036869">
    <property type="entry name" value="J_dom_sf"/>
</dbReference>
<dbReference type="CDD" id="cd10747">
    <property type="entry name" value="DnaJ_C"/>
    <property type="match status" value="1"/>
</dbReference>
<feature type="binding site" evidence="9">
    <location>
        <position position="174"/>
    </location>
    <ligand>
        <name>Zn(2+)</name>
        <dbReference type="ChEBI" id="CHEBI:29105"/>
        <label>1</label>
    </ligand>
</feature>
<dbReference type="Gene3D" id="1.10.287.110">
    <property type="entry name" value="DnaJ domain"/>
    <property type="match status" value="1"/>
</dbReference>
<dbReference type="InterPro" id="IPR001623">
    <property type="entry name" value="DnaJ_domain"/>
</dbReference>
<keyword evidence="6 9" id="KW-0862">Zinc</keyword>
<feature type="binding site" evidence="9">
    <location>
        <position position="216"/>
    </location>
    <ligand>
        <name>Zn(2+)</name>
        <dbReference type="ChEBI" id="CHEBI:29105"/>
        <label>2</label>
    </ligand>
</feature>
<evidence type="ECO:0000313" key="14">
    <source>
        <dbReference type="Proteomes" id="UP001500839"/>
    </source>
</evidence>
<protein>
    <recommendedName>
        <fullName evidence="9">Chaperone protein DnaJ</fullName>
    </recommendedName>
</protein>
<keyword evidence="14" id="KW-1185">Reference proteome</keyword>
<sequence>MTQREWVERDFYADLGVTSTATADEIKKAYRKLARELHPDANPGDEAAEERFKRVSEAYTVLADAEKRKEYDEARRIFSAAGGFSPGGGSRTGGRTGGFSPGGFSTADFDLGDLFGQATGGGDAGDIFGGLFNRGTRPSRPSRGNDIETEMTIDFREAARGSVLPIRLTSPSPCITCHGSGARPGTSPKVCARCNGSGVVSRNQGHFGFSEPCVDCRGTGSIVDSPCTDCSGTGVTTRERTISVRVPSGVKDGQRIRLAGQGQAGMRGAPSGDLYVTVHVRPDRVFGRDGDNLTVTAPVTFGELALGTTLHVPTLDNKVGVKVPAGTKDGRTLRVRGRGVPKRSGGAGDLLVTVRVAVPNQLDSAAKDALETYIKAEKESGFDPRADWAGA</sequence>
<dbReference type="PANTHER" id="PTHR43096">
    <property type="entry name" value="DNAJ HOMOLOG 1, MITOCHONDRIAL-RELATED"/>
    <property type="match status" value="1"/>
</dbReference>
<keyword evidence="2 9" id="KW-0235">DNA replication</keyword>
<dbReference type="CDD" id="cd06257">
    <property type="entry name" value="DnaJ"/>
    <property type="match status" value="1"/>
</dbReference>
<feature type="binding site" evidence="9">
    <location>
        <position position="194"/>
    </location>
    <ligand>
        <name>Zn(2+)</name>
        <dbReference type="ChEBI" id="CHEBI:29105"/>
        <label>2</label>
    </ligand>
</feature>
<feature type="repeat" description="CXXCXGXG motif" evidence="9">
    <location>
        <begin position="174"/>
        <end position="181"/>
    </location>
</feature>
<keyword evidence="7 9" id="KW-0346">Stress response</keyword>
<dbReference type="NCBIfam" id="NF008035">
    <property type="entry name" value="PRK10767.1"/>
    <property type="match status" value="1"/>
</dbReference>
<dbReference type="SMART" id="SM00271">
    <property type="entry name" value="DnaJ"/>
    <property type="match status" value="1"/>
</dbReference>
<dbReference type="InterPro" id="IPR012724">
    <property type="entry name" value="DnaJ"/>
</dbReference>
<feature type="binding site" evidence="9">
    <location>
        <position position="230"/>
    </location>
    <ligand>
        <name>Zn(2+)</name>
        <dbReference type="ChEBI" id="CHEBI:29105"/>
        <label>1</label>
    </ligand>
</feature>
<dbReference type="InterPro" id="IPR036410">
    <property type="entry name" value="HSP_DnaJ_Cys-rich_dom_sf"/>
</dbReference>
<evidence type="ECO:0000256" key="6">
    <source>
        <dbReference type="ARBA" id="ARBA00022833"/>
    </source>
</evidence>
<feature type="repeat" description="CXXCXGXG motif" evidence="9">
    <location>
        <begin position="191"/>
        <end position="198"/>
    </location>
</feature>
<dbReference type="SUPFAM" id="SSF46565">
    <property type="entry name" value="Chaperone J-domain"/>
    <property type="match status" value="1"/>
</dbReference>
<feature type="binding site" evidence="9">
    <location>
        <position position="227"/>
    </location>
    <ligand>
        <name>Zn(2+)</name>
        <dbReference type="ChEBI" id="CHEBI:29105"/>
        <label>1</label>
    </ligand>
</feature>
<evidence type="ECO:0000256" key="5">
    <source>
        <dbReference type="ARBA" id="ARBA00022771"/>
    </source>
</evidence>
<feature type="domain" description="CR-type" evidence="12">
    <location>
        <begin position="161"/>
        <end position="239"/>
    </location>
</feature>
<feature type="binding site" evidence="9">
    <location>
        <position position="177"/>
    </location>
    <ligand>
        <name>Zn(2+)</name>
        <dbReference type="ChEBI" id="CHEBI:29105"/>
        <label>1</label>
    </ligand>
</feature>
<comment type="cofactor">
    <cofactor evidence="9">
        <name>Zn(2+)</name>
        <dbReference type="ChEBI" id="CHEBI:29105"/>
    </cofactor>
    <text evidence="9">Binds 2 Zn(2+) ions per monomer.</text>
</comment>
<comment type="subcellular location">
    <subcellularLocation>
        <location evidence="9">Cytoplasm</location>
    </subcellularLocation>
</comment>